<sequence>MTNLYTPNPIAPTIESTARITKIFFGKPLLSAGGETSGIGSAVARGATTGGTALTPSVGTAKGGKFWASIIIKWYHIG</sequence>
<gene>
    <name evidence="1" type="ORF">A2125_02385</name>
</gene>
<evidence type="ECO:0000313" key="1">
    <source>
        <dbReference type="EMBL" id="OGM05946.1"/>
    </source>
</evidence>
<name>A0A1F7WT57_9BACT</name>
<dbReference type="Proteomes" id="UP000178812">
    <property type="component" value="Unassembled WGS sequence"/>
</dbReference>
<proteinExistence type="predicted"/>
<evidence type="ECO:0000313" key="2">
    <source>
        <dbReference type="Proteomes" id="UP000178812"/>
    </source>
</evidence>
<accession>A0A1F7WT57</accession>
<organism evidence="1 2">
    <name type="scientific">Candidatus Woesebacteria bacterium GWB1_43_5</name>
    <dbReference type="NCBI Taxonomy" id="1802474"/>
    <lineage>
        <taxon>Bacteria</taxon>
        <taxon>Candidatus Woeseibacteriota</taxon>
    </lineage>
</organism>
<reference evidence="1 2" key="1">
    <citation type="journal article" date="2016" name="Nat. Commun.">
        <title>Thousands of microbial genomes shed light on interconnected biogeochemical processes in an aquifer system.</title>
        <authorList>
            <person name="Anantharaman K."/>
            <person name="Brown C.T."/>
            <person name="Hug L.A."/>
            <person name="Sharon I."/>
            <person name="Castelle C.J."/>
            <person name="Probst A.J."/>
            <person name="Thomas B.C."/>
            <person name="Singh A."/>
            <person name="Wilkins M.J."/>
            <person name="Karaoz U."/>
            <person name="Brodie E.L."/>
            <person name="Williams K.H."/>
            <person name="Hubbard S.S."/>
            <person name="Banfield J.F."/>
        </authorList>
    </citation>
    <scope>NUCLEOTIDE SEQUENCE [LARGE SCALE GENOMIC DNA]</scope>
</reference>
<protein>
    <submittedName>
        <fullName evidence="1">Uncharacterized protein</fullName>
    </submittedName>
</protein>
<dbReference type="EMBL" id="MGFM01000011">
    <property type="protein sequence ID" value="OGM05946.1"/>
    <property type="molecule type" value="Genomic_DNA"/>
</dbReference>
<dbReference type="AlphaFoldDB" id="A0A1F7WT57"/>
<comment type="caution">
    <text evidence="1">The sequence shown here is derived from an EMBL/GenBank/DDBJ whole genome shotgun (WGS) entry which is preliminary data.</text>
</comment>